<dbReference type="EMBL" id="VYXP01000005">
    <property type="protein sequence ID" value="KAA9131347.1"/>
    <property type="molecule type" value="Genomic_DNA"/>
</dbReference>
<keyword evidence="3" id="KW-1185">Reference proteome</keyword>
<dbReference type="Proteomes" id="UP000325372">
    <property type="component" value="Unassembled WGS sequence"/>
</dbReference>
<dbReference type="RefSeq" id="WP_150863997.1">
    <property type="nucleotide sequence ID" value="NZ_VYXP01000005.1"/>
</dbReference>
<keyword evidence="1" id="KW-0472">Membrane</keyword>
<evidence type="ECO:0000256" key="1">
    <source>
        <dbReference type="SAM" id="Phobius"/>
    </source>
</evidence>
<dbReference type="AlphaFoldDB" id="A0A5N0TB24"/>
<keyword evidence="1" id="KW-0812">Transmembrane</keyword>
<protein>
    <recommendedName>
        <fullName evidence="4">FlgO domain-containing protein</fullName>
    </recommendedName>
</protein>
<name>A0A5N0TB24_9GAMM</name>
<keyword evidence="1" id="KW-1133">Transmembrane helix</keyword>
<organism evidence="2 3">
    <name type="scientific">Marinihelvus fidelis</name>
    <dbReference type="NCBI Taxonomy" id="2613842"/>
    <lineage>
        <taxon>Bacteria</taxon>
        <taxon>Pseudomonadati</taxon>
        <taxon>Pseudomonadota</taxon>
        <taxon>Gammaproteobacteria</taxon>
        <taxon>Chromatiales</taxon>
        <taxon>Wenzhouxiangellaceae</taxon>
        <taxon>Marinihelvus</taxon>
    </lineage>
</organism>
<evidence type="ECO:0000313" key="2">
    <source>
        <dbReference type="EMBL" id="KAA9131347.1"/>
    </source>
</evidence>
<sequence length="624" mass="68352">MSLFNELKRRNVIRVAIAYLLLGWVVLQGADFALDLIGAPDWVIRALAIVALVGLPFALAFSWAFEMTPEGIKREAEVNRDESIAPATGQKLNGMIIALLVLAVALLLIDRYRAPRIEQPITGKPSVSPDSVSPDISTDTAAPGNSVAVLPFRAMSSGEDDEYFADGLTEEILNSLAQVPGLSVTSRTSAFYFKDKDLPIRDIAERLNVKHVVEGSVRRSGDRLRVTAQLIRADDDTHLWSNTYDRTDADAIAVQEDIAQRIAETLNVFLDENTLAQMRRAGIRDVHAFIEYARGVKMQHAAHGSDAQLEELAQANTHLAAAVEAAPGFARAWQDYSDYYTHVLIDSAIGELSPKPTDDELQAAYAETQRAFQQAARHATNPGARAAAELDLAIIRGESGNWRPLLETALASETCIELIWAHLIAYLPEFSDQFGTLLERLIQCDPMASDNWGELADNLISQGQPARALERLDAAFVVGDEFLNLSRINALVALGEFETAESVAAIDLANEGSRYKARMEIAAARGDLEGVLASGDALAREQLMNEYLALLQAAWTGDRDTANAIAGRIDAQPLGHMALMVSMLWCQCGAPFDLDAAPRFADMWRQAEFPWPLPAAIDFPMKEW</sequence>
<feature type="transmembrane region" description="Helical" evidence="1">
    <location>
        <begin position="42"/>
        <end position="65"/>
    </location>
</feature>
<feature type="transmembrane region" description="Helical" evidence="1">
    <location>
        <begin position="12"/>
        <end position="30"/>
    </location>
</feature>
<dbReference type="InterPro" id="IPR011990">
    <property type="entry name" value="TPR-like_helical_dom_sf"/>
</dbReference>
<accession>A0A5N0TB24</accession>
<comment type="caution">
    <text evidence="2">The sequence shown here is derived from an EMBL/GenBank/DDBJ whole genome shotgun (WGS) entry which is preliminary data.</text>
</comment>
<gene>
    <name evidence="2" type="ORF">F3N42_08470</name>
</gene>
<dbReference type="SUPFAM" id="SSF48452">
    <property type="entry name" value="TPR-like"/>
    <property type="match status" value="1"/>
</dbReference>
<feature type="transmembrane region" description="Helical" evidence="1">
    <location>
        <begin position="92"/>
        <end position="109"/>
    </location>
</feature>
<evidence type="ECO:0000313" key="3">
    <source>
        <dbReference type="Proteomes" id="UP000325372"/>
    </source>
</evidence>
<dbReference type="Gene3D" id="3.40.50.10070">
    <property type="entry name" value="TolB, N-terminal domain"/>
    <property type="match status" value="1"/>
</dbReference>
<evidence type="ECO:0008006" key="4">
    <source>
        <dbReference type="Google" id="ProtNLM"/>
    </source>
</evidence>
<reference evidence="2 3" key="1">
    <citation type="submission" date="2019-09" db="EMBL/GenBank/DDBJ databases">
        <title>Wenzhouxiangella sp. Genome sequencing and assembly.</title>
        <authorList>
            <person name="Zhang R."/>
        </authorList>
    </citation>
    <scope>NUCLEOTIDE SEQUENCE [LARGE SCALE GENOMIC DNA]</scope>
    <source>
        <strain evidence="2 3">W260</strain>
    </source>
</reference>
<proteinExistence type="predicted"/>